<feature type="signal peptide" evidence="1">
    <location>
        <begin position="1"/>
        <end position="22"/>
    </location>
</feature>
<protein>
    <recommendedName>
        <fullName evidence="4">DUF3015 domain-containing protein</fullName>
    </recommendedName>
</protein>
<evidence type="ECO:0000313" key="2">
    <source>
        <dbReference type="EMBL" id="ENO12973.1"/>
    </source>
</evidence>
<proteinExistence type="predicted"/>
<reference evidence="2 3" key="1">
    <citation type="journal article" date="2013" name="Genome Announc.">
        <title>Genome Sequence of the Polycyclic Aromatic Hydrocarbon-Degrading Bacterium Strain Marinobacter nanhaiticus D15-8WT.</title>
        <authorList>
            <person name="Cui Z."/>
            <person name="Gao W."/>
            <person name="Li Q."/>
            <person name="Xu G."/>
            <person name="Zheng L."/>
        </authorList>
    </citation>
    <scope>NUCLEOTIDE SEQUENCE [LARGE SCALE GENOMIC DNA]</scope>
    <source>
        <strain evidence="2 3">D15-8W</strain>
    </source>
</reference>
<name>N6WVU9_9GAMM</name>
<dbReference type="AlphaFoldDB" id="N6WVU9"/>
<dbReference type="HOGENOM" id="CLU_1568865_0_0_6"/>
<evidence type="ECO:0000256" key="1">
    <source>
        <dbReference type="SAM" id="SignalP"/>
    </source>
</evidence>
<dbReference type="Proteomes" id="UP000013165">
    <property type="component" value="Unassembled WGS sequence"/>
</dbReference>
<feature type="chain" id="PRO_5004127340" description="DUF3015 domain-containing protein" evidence="1">
    <location>
        <begin position="23"/>
        <end position="170"/>
    </location>
</feature>
<dbReference type="EMBL" id="APLQ01000014">
    <property type="protein sequence ID" value="ENO12973.1"/>
    <property type="molecule type" value="Genomic_DNA"/>
</dbReference>
<gene>
    <name evidence="2" type="ORF">J057_16285</name>
</gene>
<evidence type="ECO:0000313" key="3">
    <source>
        <dbReference type="Proteomes" id="UP000013165"/>
    </source>
</evidence>
<organism evidence="2 3">
    <name type="scientific">Marinobacter nanhaiticus D15-8W</name>
    <dbReference type="NCBI Taxonomy" id="626887"/>
    <lineage>
        <taxon>Bacteria</taxon>
        <taxon>Pseudomonadati</taxon>
        <taxon>Pseudomonadota</taxon>
        <taxon>Gammaproteobacteria</taxon>
        <taxon>Pseudomonadales</taxon>
        <taxon>Marinobacteraceae</taxon>
        <taxon>Marinobacter</taxon>
    </lineage>
</organism>
<dbReference type="STRING" id="626887.J057_16285"/>
<dbReference type="PROSITE" id="PS51257">
    <property type="entry name" value="PROKAR_LIPOPROTEIN"/>
    <property type="match status" value="1"/>
</dbReference>
<keyword evidence="1" id="KW-0732">Signal</keyword>
<comment type="caution">
    <text evidence="2">The sequence shown here is derived from an EMBL/GenBank/DDBJ whole genome shotgun (WGS) entry which is preliminary data.</text>
</comment>
<sequence>MKTLYLLSILILISACSSSNESDDPRSLSLHTPRFLAAVSCDEKGRVTTFDGHPAFWCQKHQEGATVTTYLEVDDAYMLTKVRAEIRGPQKVSQDTTSAAHQTLTYLLKSYTSASPDLLAGLIDRCEEAVDLPAVSKDGGSYHSHFKCRKPHFSDDAFLDLDITYSAIAS</sequence>
<keyword evidence="3" id="KW-1185">Reference proteome</keyword>
<accession>N6WVU9</accession>
<evidence type="ECO:0008006" key="4">
    <source>
        <dbReference type="Google" id="ProtNLM"/>
    </source>
</evidence>